<keyword evidence="4" id="KW-0862">Zinc</keyword>
<accession>A0AAW2Z0L6</accession>
<organism evidence="6 7">
    <name type="scientific">Acrasis kona</name>
    <dbReference type="NCBI Taxonomy" id="1008807"/>
    <lineage>
        <taxon>Eukaryota</taxon>
        <taxon>Discoba</taxon>
        <taxon>Heterolobosea</taxon>
        <taxon>Tetramitia</taxon>
        <taxon>Eutetramitia</taxon>
        <taxon>Acrasidae</taxon>
        <taxon>Acrasis</taxon>
    </lineage>
</organism>
<keyword evidence="2" id="KW-0863">Zinc-finger</keyword>
<comment type="caution">
    <text evidence="6">The sequence shown here is derived from an EMBL/GenBank/DDBJ whole genome shotgun (WGS) entry which is preliminary data.</text>
</comment>
<evidence type="ECO:0000256" key="2">
    <source>
        <dbReference type="ARBA" id="ARBA00022771"/>
    </source>
</evidence>
<dbReference type="EMBL" id="JAOPGA020000874">
    <property type="protein sequence ID" value="KAL0482588.1"/>
    <property type="molecule type" value="Genomic_DNA"/>
</dbReference>
<keyword evidence="7" id="KW-1185">Reference proteome</keyword>
<evidence type="ECO:0000313" key="7">
    <source>
        <dbReference type="Proteomes" id="UP001431209"/>
    </source>
</evidence>
<feature type="domain" description="IBR" evidence="5">
    <location>
        <begin position="97"/>
        <end position="134"/>
    </location>
</feature>
<evidence type="ECO:0000256" key="1">
    <source>
        <dbReference type="ARBA" id="ARBA00022723"/>
    </source>
</evidence>
<evidence type="ECO:0000256" key="3">
    <source>
        <dbReference type="ARBA" id="ARBA00022786"/>
    </source>
</evidence>
<keyword evidence="1" id="KW-0479">Metal-binding</keyword>
<proteinExistence type="predicted"/>
<dbReference type="SUPFAM" id="SSF57850">
    <property type="entry name" value="RING/U-box"/>
    <property type="match status" value="1"/>
</dbReference>
<dbReference type="CDD" id="cd20336">
    <property type="entry name" value="Rcat_RBR"/>
    <property type="match status" value="1"/>
</dbReference>
<dbReference type="Pfam" id="PF01485">
    <property type="entry name" value="IBR"/>
    <property type="match status" value="1"/>
</dbReference>
<evidence type="ECO:0000256" key="4">
    <source>
        <dbReference type="ARBA" id="ARBA00022833"/>
    </source>
</evidence>
<dbReference type="InterPro" id="IPR002867">
    <property type="entry name" value="IBR_dom"/>
</dbReference>
<evidence type="ECO:0000313" key="6">
    <source>
        <dbReference type="EMBL" id="KAL0482588.1"/>
    </source>
</evidence>
<dbReference type="Proteomes" id="UP001431209">
    <property type="component" value="Unassembled WGS sequence"/>
</dbReference>
<evidence type="ECO:0000259" key="5">
    <source>
        <dbReference type="Pfam" id="PF01485"/>
    </source>
</evidence>
<reference evidence="6 7" key="1">
    <citation type="submission" date="2024-03" db="EMBL/GenBank/DDBJ databases">
        <title>The Acrasis kona genome and developmental transcriptomes reveal deep origins of eukaryotic multicellular pathways.</title>
        <authorList>
            <person name="Sheikh S."/>
            <person name="Fu C.-J."/>
            <person name="Brown M.W."/>
            <person name="Baldauf S.L."/>
        </authorList>
    </citation>
    <scope>NUCLEOTIDE SEQUENCE [LARGE SCALE GENOMIC DNA]</scope>
    <source>
        <strain evidence="6 7">ATCC MYA-3509</strain>
    </source>
</reference>
<sequence length="250" mass="28997">MEIFEIDELEDRPLPRNDDIDLAEFETGEDDGPHDFDGIPIEEVETADVFTLASEDKYITAGECKECKKENHFPCTCDEVLRWMEIINNEPELIEQPCLKCGKIYKKDTGSDHIVCDCGNEFCFVCKKFWDGHSHFDLLDKNKENCLHVLAGLYKSNKLSQELSRQTLDHGMAHALFIVSKSMVTSYQFLKYSAACAYFHQDNKNLLNNSRRFEHYVRLLQESLDSFVLDLESLQTNHEKLIECYEDITD</sequence>
<dbReference type="GO" id="GO:0008270">
    <property type="term" value="F:zinc ion binding"/>
    <property type="evidence" value="ECO:0007669"/>
    <property type="project" value="UniProtKB-KW"/>
</dbReference>
<protein>
    <recommendedName>
        <fullName evidence="5">IBR domain-containing protein</fullName>
    </recommendedName>
</protein>
<gene>
    <name evidence="6" type="ORF">AKO1_014303</name>
</gene>
<keyword evidence="3" id="KW-0833">Ubl conjugation pathway</keyword>
<dbReference type="AlphaFoldDB" id="A0AAW2Z0L6"/>
<dbReference type="Gene3D" id="1.20.120.1750">
    <property type="match status" value="1"/>
</dbReference>
<name>A0AAW2Z0L6_9EUKA</name>